<proteinExistence type="predicted"/>
<keyword evidence="2" id="KW-1185">Reference proteome</keyword>
<dbReference type="RefSeq" id="WP_210972441.1">
    <property type="nucleotide sequence ID" value="NZ_JAGPXE010000012.1"/>
</dbReference>
<sequence>MSEISTLWLSGELPIRDGLYRATGESFDVRVDPDSTRGYEVLGDFSLEEFRRDEPDEVTKIDIARKVPVSGGFVCCGEGSFGSEGFFAYLDDDEVLVWVIYLEESNPFVEVESDGDWVKFRSTAGFEFSGRIGGGGLEGA</sequence>
<dbReference type="EMBL" id="JAGPXE010000012">
    <property type="protein sequence ID" value="MBQ0927366.1"/>
    <property type="molecule type" value="Genomic_DNA"/>
</dbReference>
<organism evidence="1 2">
    <name type="scientific">Saccharopolyspora endophytica</name>
    <dbReference type="NCBI Taxonomy" id="543886"/>
    <lineage>
        <taxon>Bacteria</taxon>
        <taxon>Bacillati</taxon>
        <taxon>Actinomycetota</taxon>
        <taxon>Actinomycetes</taxon>
        <taxon>Pseudonocardiales</taxon>
        <taxon>Pseudonocardiaceae</taxon>
        <taxon>Saccharopolyspora</taxon>
    </lineage>
</organism>
<comment type="caution">
    <text evidence="1">The sequence shown here is derived from an EMBL/GenBank/DDBJ whole genome shotgun (WGS) entry which is preliminary data.</text>
</comment>
<reference evidence="1 2" key="1">
    <citation type="submission" date="2021-04" db="EMBL/GenBank/DDBJ databases">
        <title>Whole-genome sequencing of Saccharopolyspora endophytica KCTC 19397.</title>
        <authorList>
            <person name="Ay H."/>
            <person name="Saygin H."/>
            <person name="Sahin N."/>
        </authorList>
    </citation>
    <scope>NUCLEOTIDE SEQUENCE [LARGE SCALE GENOMIC DNA]</scope>
    <source>
        <strain evidence="1 2">KCTC 19397</strain>
    </source>
</reference>
<evidence type="ECO:0000313" key="2">
    <source>
        <dbReference type="Proteomes" id="UP000674084"/>
    </source>
</evidence>
<evidence type="ECO:0000313" key="1">
    <source>
        <dbReference type="EMBL" id="MBQ0927366.1"/>
    </source>
</evidence>
<gene>
    <name evidence="1" type="ORF">KBO27_25780</name>
</gene>
<name>A0ABS5DM39_9PSEU</name>
<protein>
    <submittedName>
        <fullName evidence="1">Uncharacterized protein</fullName>
    </submittedName>
</protein>
<dbReference type="Proteomes" id="UP000674084">
    <property type="component" value="Unassembled WGS sequence"/>
</dbReference>
<accession>A0ABS5DM39</accession>